<dbReference type="EMBL" id="JAIWYP010000014">
    <property type="protein sequence ID" value="KAH3709154.1"/>
    <property type="molecule type" value="Genomic_DNA"/>
</dbReference>
<dbReference type="Proteomes" id="UP000828390">
    <property type="component" value="Unassembled WGS sequence"/>
</dbReference>
<evidence type="ECO:0000313" key="2">
    <source>
        <dbReference type="Proteomes" id="UP000828390"/>
    </source>
</evidence>
<gene>
    <name evidence="1" type="ORF">DPMN_068615</name>
</gene>
<reference evidence="1" key="1">
    <citation type="journal article" date="2019" name="bioRxiv">
        <title>The Genome of the Zebra Mussel, Dreissena polymorpha: A Resource for Invasive Species Research.</title>
        <authorList>
            <person name="McCartney M.A."/>
            <person name="Auch B."/>
            <person name="Kono T."/>
            <person name="Mallez S."/>
            <person name="Zhang Y."/>
            <person name="Obille A."/>
            <person name="Becker A."/>
            <person name="Abrahante J.E."/>
            <person name="Garbe J."/>
            <person name="Badalamenti J.P."/>
            <person name="Herman A."/>
            <person name="Mangelson H."/>
            <person name="Liachko I."/>
            <person name="Sullivan S."/>
            <person name="Sone E.D."/>
            <person name="Koren S."/>
            <person name="Silverstein K.A.T."/>
            <person name="Beckman K.B."/>
            <person name="Gohl D.M."/>
        </authorList>
    </citation>
    <scope>NUCLEOTIDE SEQUENCE</scope>
    <source>
        <strain evidence="1">Duluth1</strain>
        <tissue evidence="1">Whole animal</tissue>
    </source>
</reference>
<protein>
    <submittedName>
        <fullName evidence="1">Uncharacterized protein</fullName>
    </submittedName>
</protein>
<evidence type="ECO:0000313" key="1">
    <source>
        <dbReference type="EMBL" id="KAH3709154.1"/>
    </source>
</evidence>
<proteinExistence type="predicted"/>
<keyword evidence="2" id="KW-1185">Reference proteome</keyword>
<name>A0A9D3Z2T1_DREPO</name>
<organism evidence="1 2">
    <name type="scientific">Dreissena polymorpha</name>
    <name type="common">Zebra mussel</name>
    <name type="synonym">Mytilus polymorpha</name>
    <dbReference type="NCBI Taxonomy" id="45954"/>
    <lineage>
        <taxon>Eukaryota</taxon>
        <taxon>Metazoa</taxon>
        <taxon>Spiralia</taxon>
        <taxon>Lophotrochozoa</taxon>
        <taxon>Mollusca</taxon>
        <taxon>Bivalvia</taxon>
        <taxon>Autobranchia</taxon>
        <taxon>Heteroconchia</taxon>
        <taxon>Euheterodonta</taxon>
        <taxon>Imparidentia</taxon>
        <taxon>Neoheterodontei</taxon>
        <taxon>Myida</taxon>
        <taxon>Dreissenoidea</taxon>
        <taxon>Dreissenidae</taxon>
        <taxon>Dreissena</taxon>
    </lineage>
</organism>
<dbReference type="AlphaFoldDB" id="A0A9D3Z2T1"/>
<reference evidence="1" key="2">
    <citation type="submission" date="2020-11" db="EMBL/GenBank/DDBJ databases">
        <authorList>
            <person name="McCartney M.A."/>
            <person name="Auch B."/>
            <person name="Kono T."/>
            <person name="Mallez S."/>
            <person name="Becker A."/>
            <person name="Gohl D.M."/>
            <person name="Silverstein K.A.T."/>
            <person name="Koren S."/>
            <person name="Bechman K.B."/>
            <person name="Herman A."/>
            <person name="Abrahante J.E."/>
            <person name="Garbe J."/>
        </authorList>
    </citation>
    <scope>NUCLEOTIDE SEQUENCE</scope>
    <source>
        <strain evidence="1">Duluth1</strain>
        <tissue evidence="1">Whole animal</tissue>
    </source>
</reference>
<comment type="caution">
    <text evidence="1">The sequence shown here is derived from an EMBL/GenBank/DDBJ whole genome shotgun (WGS) entry which is preliminary data.</text>
</comment>
<sequence>MERCHGNIHVVGAVAELAVTVTGFNIARLRASVAKSNRRTGSYNNCKHKNYLKIDNPNPETLMGVIFYFTNV</sequence>
<accession>A0A9D3Z2T1</accession>